<organism evidence="2 3">
    <name type="scientific">Moniliophthora roreri</name>
    <name type="common">Frosty pod rot fungus</name>
    <name type="synonym">Monilia roreri</name>
    <dbReference type="NCBI Taxonomy" id="221103"/>
    <lineage>
        <taxon>Eukaryota</taxon>
        <taxon>Fungi</taxon>
        <taxon>Dikarya</taxon>
        <taxon>Basidiomycota</taxon>
        <taxon>Agaricomycotina</taxon>
        <taxon>Agaricomycetes</taxon>
        <taxon>Agaricomycetidae</taxon>
        <taxon>Agaricales</taxon>
        <taxon>Marasmiineae</taxon>
        <taxon>Marasmiaceae</taxon>
        <taxon>Moniliophthora</taxon>
    </lineage>
</organism>
<dbReference type="AlphaFoldDB" id="A0A0W0FCV1"/>
<accession>A0A0W0FCV1</accession>
<evidence type="ECO:0000256" key="1">
    <source>
        <dbReference type="SAM" id="MobiDB-lite"/>
    </source>
</evidence>
<evidence type="ECO:0000313" key="2">
    <source>
        <dbReference type="EMBL" id="KTB34122.1"/>
    </source>
</evidence>
<feature type="compositionally biased region" description="Low complexity" evidence="1">
    <location>
        <begin position="33"/>
        <end position="46"/>
    </location>
</feature>
<dbReference type="EMBL" id="LATX01002120">
    <property type="protein sequence ID" value="KTB34122.1"/>
    <property type="molecule type" value="Genomic_DNA"/>
</dbReference>
<gene>
    <name evidence="2" type="ORF">WG66_13292</name>
</gene>
<dbReference type="Proteomes" id="UP000054988">
    <property type="component" value="Unassembled WGS sequence"/>
</dbReference>
<sequence>MKSIEERLAYWHDWHINRSQILEEASLHSYDTSLSLSEPSEPFSVSRTRKSSRTLSRSPLTDVTRFHITNFNARMSVSPVSPRGTFESTPKESLHAYRSWLDTYKENNRLPDSQTKIEGENAETKKQVVRKKNGTLSKPLAVLKPTVLPTGDHKHRFGRRAILWEVIGRRKHLIGRR</sequence>
<protein>
    <submittedName>
        <fullName evidence="2">Uncharacterized protein</fullName>
    </submittedName>
</protein>
<comment type="caution">
    <text evidence="2">The sequence shown here is derived from an EMBL/GenBank/DDBJ whole genome shotgun (WGS) entry which is preliminary data.</text>
</comment>
<feature type="region of interest" description="Disordered" evidence="1">
    <location>
        <begin position="33"/>
        <end position="58"/>
    </location>
</feature>
<evidence type="ECO:0000313" key="3">
    <source>
        <dbReference type="Proteomes" id="UP000054988"/>
    </source>
</evidence>
<reference evidence="2 3" key="1">
    <citation type="submission" date="2015-12" db="EMBL/GenBank/DDBJ databases">
        <title>Draft genome sequence of Moniliophthora roreri, the causal agent of frosty pod rot of cacao.</title>
        <authorList>
            <person name="Aime M.C."/>
            <person name="Diaz-Valderrama J.R."/>
            <person name="Kijpornyongpan T."/>
            <person name="Phillips-Mora W."/>
        </authorList>
    </citation>
    <scope>NUCLEOTIDE SEQUENCE [LARGE SCALE GENOMIC DNA]</scope>
    <source>
        <strain evidence="2 3">MCA 2952</strain>
    </source>
</reference>
<proteinExistence type="predicted"/>
<name>A0A0W0FCV1_MONRR</name>